<dbReference type="Proteomes" id="UP000593571">
    <property type="component" value="Unassembled WGS sequence"/>
</dbReference>
<protein>
    <submittedName>
        <fullName evidence="2">Uncharacterized protein</fullName>
    </submittedName>
</protein>
<dbReference type="EMBL" id="JACASE010000007">
    <property type="protein sequence ID" value="KAF6447360.1"/>
    <property type="molecule type" value="Genomic_DNA"/>
</dbReference>
<name>A0A7J8FIE8_ROUAE</name>
<keyword evidence="3" id="KW-1185">Reference proteome</keyword>
<gene>
    <name evidence="2" type="ORF">HJG63_011822</name>
</gene>
<comment type="caution">
    <text evidence="2">The sequence shown here is derived from an EMBL/GenBank/DDBJ whole genome shotgun (WGS) entry which is preliminary data.</text>
</comment>
<accession>A0A7J8FIE8</accession>
<dbReference type="AlphaFoldDB" id="A0A7J8FIE8"/>
<feature type="region of interest" description="Disordered" evidence="1">
    <location>
        <begin position="1"/>
        <end position="30"/>
    </location>
</feature>
<evidence type="ECO:0000256" key="1">
    <source>
        <dbReference type="SAM" id="MobiDB-lite"/>
    </source>
</evidence>
<reference evidence="2 3" key="1">
    <citation type="journal article" date="2020" name="Nature">
        <title>Six reference-quality genomes reveal evolution of bat adaptations.</title>
        <authorList>
            <person name="Jebb D."/>
            <person name="Huang Z."/>
            <person name="Pippel M."/>
            <person name="Hughes G.M."/>
            <person name="Lavrichenko K."/>
            <person name="Devanna P."/>
            <person name="Winkler S."/>
            <person name="Jermiin L.S."/>
            <person name="Skirmuntt E.C."/>
            <person name="Katzourakis A."/>
            <person name="Burkitt-Gray L."/>
            <person name="Ray D.A."/>
            <person name="Sullivan K.A.M."/>
            <person name="Roscito J.G."/>
            <person name="Kirilenko B.M."/>
            <person name="Davalos L.M."/>
            <person name="Corthals A.P."/>
            <person name="Power M.L."/>
            <person name="Jones G."/>
            <person name="Ransome R.D."/>
            <person name="Dechmann D.K.N."/>
            <person name="Locatelli A.G."/>
            <person name="Puechmaille S.J."/>
            <person name="Fedrigo O."/>
            <person name="Jarvis E.D."/>
            <person name="Hiller M."/>
            <person name="Vernes S.C."/>
            <person name="Myers E.W."/>
            <person name="Teeling E.C."/>
        </authorList>
    </citation>
    <scope>NUCLEOTIDE SEQUENCE [LARGE SCALE GENOMIC DNA]</scope>
    <source>
        <strain evidence="2">MRouAeg1</strain>
        <tissue evidence="2">Muscle</tissue>
    </source>
</reference>
<evidence type="ECO:0000313" key="3">
    <source>
        <dbReference type="Proteomes" id="UP000593571"/>
    </source>
</evidence>
<evidence type="ECO:0000313" key="2">
    <source>
        <dbReference type="EMBL" id="KAF6447360.1"/>
    </source>
</evidence>
<proteinExistence type="predicted"/>
<sequence>MEHTRPVLVGAAVPPGARHNPDSTASAASAGQLGRVQLGVTPRAQHRGTLHKVSALPPAGRRAHAVLTKLCPVGSSLGLMFLSLTLCARTQGRNSKTKNDVLQELRVEPYHVRRQGANDQILLKDRAILIYGDQNVG</sequence>
<organism evidence="2 3">
    <name type="scientific">Rousettus aegyptiacus</name>
    <name type="common">Egyptian fruit bat</name>
    <name type="synonym">Pteropus aegyptiacus</name>
    <dbReference type="NCBI Taxonomy" id="9407"/>
    <lineage>
        <taxon>Eukaryota</taxon>
        <taxon>Metazoa</taxon>
        <taxon>Chordata</taxon>
        <taxon>Craniata</taxon>
        <taxon>Vertebrata</taxon>
        <taxon>Euteleostomi</taxon>
        <taxon>Mammalia</taxon>
        <taxon>Eutheria</taxon>
        <taxon>Laurasiatheria</taxon>
        <taxon>Chiroptera</taxon>
        <taxon>Yinpterochiroptera</taxon>
        <taxon>Pteropodoidea</taxon>
        <taxon>Pteropodidae</taxon>
        <taxon>Rousettinae</taxon>
        <taxon>Rousettus</taxon>
    </lineage>
</organism>